<sequence length="79" mass="9157">MTDTTIQNTNDLLGFLVQQAETRKDWFGFTQQKMTAVNLAHEIAARHADKMSPEEVVEYAKELNELLFHRLIKPGAWRL</sequence>
<proteinExistence type="predicted"/>
<evidence type="ECO:0000313" key="1">
    <source>
        <dbReference type="EMBL" id="CAB4132538.1"/>
    </source>
</evidence>
<accession>A0A6J5LD19</accession>
<organism evidence="1">
    <name type="scientific">uncultured Caudovirales phage</name>
    <dbReference type="NCBI Taxonomy" id="2100421"/>
    <lineage>
        <taxon>Viruses</taxon>
        <taxon>Duplodnaviria</taxon>
        <taxon>Heunggongvirae</taxon>
        <taxon>Uroviricota</taxon>
        <taxon>Caudoviricetes</taxon>
        <taxon>Peduoviridae</taxon>
        <taxon>Maltschvirus</taxon>
        <taxon>Maltschvirus maltsch</taxon>
    </lineage>
</organism>
<name>A0A6J5LD19_9CAUD</name>
<dbReference type="EMBL" id="LR796261">
    <property type="protein sequence ID" value="CAB4132538.1"/>
    <property type="molecule type" value="Genomic_DNA"/>
</dbReference>
<gene>
    <name evidence="1" type="ORF">UFOVP259_48</name>
</gene>
<reference evidence="1" key="1">
    <citation type="submission" date="2020-04" db="EMBL/GenBank/DDBJ databases">
        <authorList>
            <person name="Chiriac C."/>
            <person name="Salcher M."/>
            <person name="Ghai R."/>
            <person name="Kavagutti S V."/>
        </authorList>
    </citation>
    <scope>NUCLEOTIDE SEQUENCE</scope>
</reference>
<protein>
    <submittedName>
        <fullName evidence="1">Uncharacterized protein</fullName>
    </submittedName>
</protein>